<evidence type="ECO:0000256" key="4">
    <source>
        <dbReference type="ARBA" id="ARBA00022723"/>
    </source>
</evidence>
<evidence type="ECO:0000256" key="9">
    <source>
        <dbReference type="RuleBase" id="RU003953"/>
    </source>
</evidence>
<keyword evidence="8 9" id="KW-0694">RNA-binding</keyword>
<organism evidence="11">
    <name type="scientific">Caldilineaceae bacterium SB0662_bin_9</name>
    <dbReference type="NCBI Taxonomy" id="2605258"/>
    <lineage>
        <taxon>Bacteria</taxon>
        <taxon>Bacillati</taxon>
        <taxon>Chloroflexota</taxon>
        <taxon>Caldilineae</taxon>
        <taxon>Caldilineales</taxon>
        <taxon>Caldilineaceae</taxon>
    </lineage>
</organism>
<keyword evidence="7" id="KW-0460">Magnesium</keyword>
<dbReference type="Pfam" id="PF01743">
    <property type="entry name" value="PolyA_pol"/>
    <property type="match status" value="1"/>
</dbReference>
<dbReference type="GO" id="GO:0003723">
    <property type="term" value="F:RNA binding"/>
    <property type="evidence" value="ECO:0007669"/>
    <property type="project" value="UniProtKB-KW"/>
</dbReference>
<evidence type="ECO:0000256" key="2">
    <source>
        <dbReference type="ARBA" id="ARBA00022694"/>
    </source>
</evidence>
<evidence type="ECO:0000256" key="5">
    <source>
        <dbReference type="ARBA" id="ARBA00022741"/>
    </source>
</evidence>
<dbReference type="PANTHER" id="PTHR47545">
    <property type="entry name" value="MULTIFUNCTIONAL CCA PROTEIN"/>
    <property type="match status" value="1"/>
</dbReference>
<sequence>MTTLNSCEIHLTLRPEQSRVLNRFLEAWGPPVWIVGGMVRDHLLGIAPGHDLDLAVPRSSQLEDQRWIPDGWHTFCLDPRRQIWRLASHPPSVRETVGTIDLVVLEGGRIETDLGQRDFRVNAMAVQVKSVVGTHVTGTLVDPFGGQVDLAQRTIVPVSERNMLSDPLRMLRGVRLSHGLGLTLSAELRLFIGQHGHLAGQTARERVGPEVWKLVTSPASSIRDVAHDLNELNLWPLVADREGGTFILSENDVRWLSRLQTWTRSTKPDRSQGERNPNPMEPDIDAVIDLQQMARGYLGPGRMRGDWWVLAAVLWLILPDTTAAKPSTGMKRWARRCAFARGEQQWLGSVGAALDQVWWQWVHPPSRCHAREPTMIECHRLMERTGWHLGRPALQDACVIAAPLAGATGAGVQTRLTAIQHAVNRLWKLGRGGSVQPLATGQDLLNWYTLAPGPEVGRLLTLLVEAQVMGRVTSPAEARVFLDGLLYH</sequence>
<dbReference type="AlphaFoldDB" id="A0A6B1DQ12"/>
<dbReference type="Gene3D" id="1.10.3090.10">
    <property type="entry name" value="cca-adding enzyme, domain 2"/>
    <property type="match status" value="1"/>
</dbReference>
<name>A0A6B1DQ12_9CHLR</name>
<keyword evidence="4" id="KW-0479">Metal-binding</keyword>
<dbReference type="EMBL" id="VXPY01000013">
    <property type="protein sequence ID" value="MYD89221.1"/>
    <property type="molecule type" value="Genomic_DNA"/>
</dbReference>
<gene>
    <name evidence="11" type="ORF">F4Y08_02615</name>
</gene>
<dbReference type="SUPFAM" id="SSF81301">
    <property type="entry name" value="Nucleotidyltransferase"/>
    <property type="match status" value="1"/>
</dbReference>
<dbReference type="GO" id="GO:0005524">
    <property type="term" value="F:ATP binding"/>
    <property type="evidence" value="ECO:0007669"/>
    <property type="project" value="UniProtKB-KW"/>
</dbReference>
<dbReference type="InterPro" id="IPR050124">
    <property type="entry name" value="tRNA_CCA-adding_enzyme"/>
</dbReference>
<protein>
    <submittedName>
        <fullName evidence="11">CCA tRNA nucleotidyltransferase</fullName>
    </submittedName>
</protein>
<dbReference type="GO" id="GO:0008033">
    <property type="term" value="P:tRNA processing"/>
    <property type="evidence" value="ECO:0007669"/>
    <property type="project" value="UniProtKB-KW"/>
</dbReference>
<keyword evidence="1 9" id="KW-0808">Transferase</keyword>
<accession>A0A6B1DQ12</accession>
<dbReference type="InterPro" id="IPR043519">
    <property type="entry name" value="NT_sf"/>
</dbReference>
<evidence type="ECO:0000313" key="11">
    <source>
        <dbReference type="EMBL" id="MYD89221.1"/>
    </source>
</evidence>
<keyword evidence="6" id="KW-0067">ATP-binding</keyword>
<keyword evidence="3" id="KW-0548">Nucleotidyltransferase</keyword>
<dbReference type="PANTHER" id="PTHR47545:SF1">
    <property type="entry name" value="MULTIFUNCTIONAL CCA PROTEIN"/>
    <property type="match status" value="1"/>
</dbReference>
<dbReference type="GO" id="GO:0046872">
    <property type="term" value="F:metal ion binding"/>
    <property type="evidence" value="ECO:0007669"/>
    <property type="project" value="UniProtKB-KW"/>
</dbReference>
<dbReference type="Gene3D" id="3.30.460.10">
    <property type="entry name" value="Beta Polymerase, domain 2"/>
    <property type="match status" value="1"/>
</dbReference>
<dbReference type="GO" id="GO:0016779">
    <property type="term" value="F:nucleotidyltransferase activity"/>
    <property type="evidence" value="ECO:0007669"/>
    <property type="project" value="UniProtKB-KW"/>
</dbReference>
<evidence type="ECO:0000256" key="3">
    <source>
        <dbReference type="ARBA" id="ARBA00022695"/>
    </source>
</evidence>
<keyword evidence="5" id="KW-0547">Nucleotide-binding</keyword>
<evidence type="ECO:0000256" key="1">
    <source>
        <dbReference type="ARBA" id="ARBA00022679"/>
    </source>
</evidence>
<reference evidence="11" key="1">
    <citation type="submission" date="2019-09" db="EMBL/GenBank/DDBJ databases">
        <title>Characterisation of the sponge microbiome using genome-centric metagenomics.</title>
        <authorList>
            <person name="Engelberts J.P."/>
            <person name="Robbins S.J."/>
            <person name="De Goeij J.M."/>
            <person name="Aranda M."/>
            <person name="Bell S.C."/>
            <person name="Webster N.S."/>
        </authorList>
    </citation>
    <scope>NUCLEOTIDE SEQUENCE</scope>
    <source>
        <strain evidence="11">SB0662_bin_9</strain>
    </source>
</reference>
<keyword evidence="2" id="KW-0819">tRNA processing</keyword>
<evidence type="ECO:0000259" key="10">
    <source>
        <dbReference type="Pfam" id="PF01743"/>
    </source>
</evidence>
<evidence type="ECO:0000256" key="7">
    <source>
        <dbReference type="ARBA" id="ARBA00022842"/>
    </source>
</evidence>
<evidence type="ECO:0000256" key="8">
    <source>
        <dbReference type="ARBA" id="ARBA00022884"/>
    </source>
</evidence>
<evidence type="ECO:0000256" key="6">
    <source>
        <dbReference type="ARBA" id="ARBA00022840"/>
    </source>
</evidence>
<feature type="domain" description="Poly A polymerase head" evidence="10">
    <location>
        <begin position="109"/>
        <end position="155"/>
    </location>
</feature>
<comment type="caution">
    <text evidence="11">The sequence shown here is derived from an EMBL/GenBank/DDBJ whole genome shotgun (WGS) entry which is preliminary data.</text>
</comment>
<proteinExistence type="inferred from homology"/>
<dbReference type="SUPFAM" id="SSF81891">
    <property type="entry name" value="Poly A polymerase C-terminal region-like"/>
    <property type="match status" value="1"/>
</dbReference>
<comment type="similarity">
    <text evidence="9">Belongs to the tRNA nucleotidyltransferase/poly(A) polymerase family.</text>
</comment>
<dbReference type="InterPro" id="IPR002646">
    <property type="entry name" value="PolA_pol_head_dom"/>
</dbReference>